<evidence type="ECO:0000256" key="2">
    <source>
        <dbReference type="ARBA" id="ARBA00024195"/>
    </source>
</evidence>
<accession>A0A4U5LPC2</accession>
<dbReference type="SUPFAM" id="SSF50494">
    <property type="entry name" value="Trypsin-like serine proteases"/>
    <property type="match status" value="1"/>
</dbReference>
<keyword evidence="5" id="KW-1185">Reference proteome</keyword>
<dbReference type="Gene3D" id="2.40.10.10">
    <property type="entry name" value="Trypsin-like serine proteases"/>
    <property type="match status" value="1"/>
</dbReference>
<organism evidence="4 5">
    <name type="scientific">Steinernema carpocapsae</name>
    <name type="common">Entomopathogenic nematode</name>
    <dbReference type="NCBI Taxonomy" id="34508"/>
    <lineage>
        <taxon>Eukaryota</taxon>
        <taxon>Metazoa</taxon>
        <taxon>Ecdysozoa</taxon>
        <taxon>Nematoda</taxon>
        <taxon>Chromadorea</taxon>
        <taxon>Rhabditida</taxon>
        <taxon>Tylenchina</taxon>
        <taxon>Panagrolaimomorpha</taxon>
        <taxon>Strongyloidoidea</taxon>
        <taxon>Steinernematidae</taxon>
        <taxon>Steinernema</taxon>
    </lineage>
</organism>
<dbReference type="GO" id="GO:0006508">
    <property type="term" value="P:proteolysis"/>
    <property type="evidence" value="ECO:0007669"/>
    <property type="project" value="InterPro"/>
</dbReference>
<evidence type="ECO:0000256" key="1">
    <source>
        <dbReference type="ARBA" id="ARBA00023157"/>
    </source>
</evidence>
<name>A0A4U5LPC2_STECR</name>
<reference evidence="4 5" key="1">
    <citation type="journal article" date="2015" name="Genome Biol.">
        <title>Comparative genomics of Steinernema reveals deeply conserved gene regulatory networks.</title>
        <authorList>
            <person name="Dillman A.R."/>
            <person name="Macchietto M."/>
            <person name="Porter C.F."/>
            <person name="Rogers A."/>
            <person name="Williams B."/>
            <person name="Antoshechkin I."/>
            <person name="Lee M.M."/>
            <person name="Goodwin Z."/>
            <person name="Lu X."/>
            <person name="Lewis E.E."/>
            <person name="Goodrich-Blair H."/>
            <person name="Stock S.P."/>
            <person name="Adams B.J."/>
            <person name="Sternberg P.W."/>
            <person name="Mortazavi A."/>
        </authorList>
    </citation>
    <scope>NUCLEOTIDE SEQUENCE [LARGE SCALE GENOMIC DNA]</scope>
    <source>
        <strain evidence="4 5">ALL</strain>
    </source>
</reference>
<dbReference type="InterPro" id="IPR033116">
    <property type="entry name" value="TRYPSIN_SER"/>
</dbReference>
<protein>
    <recommendedName>
        <fullName evidence="3">Peptidase S1 domain-containing protein</fullName>
    </recommendedName>
</protein>
<dbReference type="InterPro" id="IPR051487">
    <property type="entry name" value="Ser/Thr_Proteases_Immune/Dev"/>
</dbReference>
<reference evidence="4 5" key="2">
    <citation type="journal article" date="2019" name="G3 (Bethesda)">
        <title>Hybrid Assembly of the Genome of the Entomopathogenic Nematode Steinernema carpocapsae Identifies the X-Chromosome.</title>
        <authorList>
            <person name="Serra L."/>
            <person name="Macchietto M."/>
            <person name="Macias-Munoz A."/>
            <person name="McGill C.J."/>
            <person name="Rodriguez I.M."/>
            <person name="Rodriguez B."/>
            <person name="Murad R."/>
            <person name="Mortazavi A."/>
        </authorList>
    </citation>
    <scope>NUCLEOTIDE SEQUENCE [LARGE SCALE GENOMIC DNA]</scope>
    <source>
        <strain evidence="4 5">ALL</strain>
    </source>
</reference>
<comment type="caution">
    <text evidence="4">The sequence shown here is derived from an EMBL/GenBank/DDBJ whole genome shotgun (WGS) entry which is preliminary data.</text>
</comment>
<dbReference type="InterPro" id="IPR009003">
    <property type="entry name" value="Peptidase_S1_PA"/>
</dbReference>
<keyword evidence="1" id="KW-1015">Disulfide bond</keyword>
<evidence type="ECO:0000313" key="4">
    <source>
        <dbReference type="EMBL" id="TKR57761.1"/>
    </source>
</evidence>
<dbReference type="EMBL" id="AZBU02000014">
    <property type="protein sequence ID" value="TKR57761.1"/>
    <property type="molecule type" value="Genomic_DNA"/>
</dbReference>
<comment type="similarity">
    <text evidence="2">Belongs to the peptidase S1 family. CLIP subfamily.</text>
</comment>
<dbReference type="GO" id="GO:0004252">
    <property type="term" value="F:serine-type endopeptidase activity"/>
    <property type="evidence" value="ECO:0007669"/>
    <property type="project" value="InterPro"/>
</dbReference>
<dbReference type="PANTHER" id="PTHR24256">
    <property type="entry name" value="TRYPTASE-RELATED"/>
    <property type="match status" value="1"/>
</dbReference>
<gene>
    <name evidence="4" type="ORF">L596_030418</name>
</gene>
<dbReference type="InterPro" id="IPR043504">
    <property type="entry name" value="Peptidase_S1_PA_chymotrypsin"/>
</dbReference>
<evidence type="ECO:0000259" key="3">
    <source>
        <dbReference type="PROSITE" id="PS50240"/>
    </source>
</evidence>
<evidence type="ECO:0000313" key="5">
    <source>
        <dbReference type="Proteomes" id="UP000298663"/>
    </source>
</evidence>
<sequence>MTQRNPNTSPHDYEDIAVLKAKVLALLARPVKFSTSVKPIKIKRDDSKLSKTGRFGTVAGFGTTCGDVNCDGSNDLLYANVPIADHTHCRKVYGDSFDDSKICAGARGRGSAPGDSGGPFSAYDFDLRQNVLIGVVSGGGTAYEKGQTPDIYVKASHFCSFIEKSTEETFKCS</sequence>
<feature type="domain" description="Peptidase S1" evidence="3">
    <location>
        <begin position="12"/>
        <end position="167"/>
    </location>
</feature>
<dbReference type="AlphaFoldDB" id="A0A4U5LPC2"/>
<dbReference type="InterPro" id="IPR001254">
    <property type="entry name" value="Trypsin_dom"/>
</dbReference>
<dbReference type="STRING" id="34508.A0A4U5LPC2"/>
<proteinExistence type="inferred from homology"/>
<dbReference type="OrthoDB" id="5912168at2759"/>
<dbReference type="PROSITE" id="PS50240">
    <property type="entry name" value="TRYPSIN_DOM"/>
    <property type="match status" value="1"/>
</dbReference>
<dbReference type="Proteomes" id="UP000298663">
    <property type="component" value="Unassembled WGS sequence"/>
</dbReference>
<dbReference type="PROSITE" id="PS00135">
    <property type="entry name" value="TRYPSIN_SER"/>
    <property type="match status" value="1"/>
</dbReference>
<dbReference type="Pfam" id="PF00089">
    <property type="entry name" value="Trypsin"/>
    <property type="match status" value="1"/>
</dbReference>
<dbReference type="SMART" id="SM00020">
    <property type="entry name" value="Tryp_SPc"/>
    <property type="match status" value="1"/>
</dbReference>